<dbReference type="EMBL" id="OZ075120">
    <property type="protein sequence ID" value="CAL4891774.1"/>
    <property type="molecule type" value="Genomic_DNA"/>
</dbReference>
<reference evidence="3" key="1">
    <citation type="submission" date="2024-10" db="EMBL/GenBank/DDBJ databases">
        <authorList>
            <person name="Ryan C."/>
        </authorList>
    </citation>
    <scope>NUCLEOTIDE SEQUENCE [LARGE SCALE GENOMIC DNA]</scope>
</reference>
<gene>
    <name evidence="3" type="ORF">URODEC1_LOCUS3965</name>
</gene>
<feature type="transmembrane region" description="Helical" evidence="2">
    <location>
        <begin position="192"/>
        <end position="209"/>
    </location>
</feature>
<dbReference type="InterPro" id="IPR016024">
    <property type="entry name" value="ARM-type_fold"/>
</dbReference>
<feature type="transmembrane region" description="Helical" evidence="2">
    <location>
        <begin position="49"/>
        <end position="75"/>
    </location>
</feature>
<dbReference type="SUPFAM" id="SSF48371">
    <property type="entry name" value="ARM repeat"/>
    <property type="match status" value="1"/>
</dbReference>
<feature type="compositionally biased region" description="Polar residues" evidence="1">
    <location>
        <begin position="799"/>
        <end position="819"/>
    </location>
</feature>
<dbReference type="AlphaFoldDB" id="A0ABC8VL74"/>
<organism evidence="3 4">
    <name type="scientific">Urochloa decumbens</name>
    <dbReference type="NCBI Taxonomy" id="240449"/>
    <lineage>
        <taxon>Eukaryota</taxon>
        <taxon>Viridiplantae</taxon>
        <taxon>Streptophyta</taxon>
        <taxon>Embryophyta</taxon>
        <taxon>Tracheophyta</taxon>
        <taxon>Spermatophyta</taxon>
        <taxon>Magnoliopsida</taxon>
        <taxon>Liliopsida</taxon>
        <taxon>Poales</taxon>
        <taxon>Poaceae</taxon>
        <taxon>PACMAD clade</taxon>
        <taxon>Panicoideae</taxon>
        <taxon>Panicodae</taxon>
        <taxon>Paniceae</taxon>
        <taxon>Melinidinae</taxon>
        <taxon>Urochloa</taxon>
    </lineage>
</organism>
<keyword evidence="2" id="KW-1133">Transmembrane helix</keyword>
<feature type="transmembrane region" description="Helical" evidence="2">
    <location>
        <begin position="87"/>
        <end position="105"/>
    </location>
</feature>
<keyword evidence="4" id="KW-1185">Reference proteome</keyword>
<keyword evidence="2" id="KW-0812">Transmembrane</keyword>
<sequence length="967" mass="107500">MARGGREQRQTKTGCAGQPSGMPKWRNSHERLLKPKSTWWKEEEINSHAMLLGCLLMAVRGLGFLMLTWITVVLLGGFVSNLGTIDFWSLTMIALLQIIGVFSLFHEWNYGHIGYFIRHLFPCCVPCCGRGCGRGRGRDDSDPFDSLMDKLFDLHPRTNIYHALVLVIILLIFVLVAVVAIAIYFLLVLVTLGISITVTFLCCAVVTVVRYGPVIVAIWSMARVLVFRRLFFTSASDGPGMFGSNASQLPNLIPAVNAAYWLGVAQGAVLLYWRLCCHGGKRIIKDVTSRLGLESESETVTRYWQETATGCEKDLAFADGRNLMTYAVQLLESKSPDKFLPGMRILGTVIRQGLLPDEELPENLSRKELQGRLVLIKQLLTGAESYCHLIDELLQMLGPRSPYGLEIRAHAARIVLLVAHKIDLDEHPRCIQCVSSLLDALEQDQNPPYGCQRVMELHDTPYERDWCLEQYERGWLVETYNREKKSPESGDDSQSKPSLLIRIIPGRYMEKKSPESGDEGNDRQCNQQAEGYMDIMWLGLSILEKVAADEHNCSILCSTDGLLPRVMAPLCSDVIHLHGLDHQAWGRIVAAALAVMYRLAQAPGGDGKTLRINISRNNEDAIRTMRILQCHTCPALEKAMELLTLLCMDASLGMQETSKRFVQSLLITFADSNCRENIRTLAGRKLALISVSSQRAEVILTLDGILDSLKETFLSHPRSTLGIIAVEIMDHLCRGNYIVDGECHRNMKNAMTAVMPQVLMELFHCDSSTRETTPSGIEQGRVEPLETEAINAPDDIENRITSQGNSPIASSPSHQQNYEAEQKENIGWMKALLSLSAMFFDKFASDDDQSLPSLLDKVVPKLTKMADANMQPTADSLRIMKLITKLVISLLRHGYLTEGMDNLMTSLTTASNKMLNLDGLLLCSGVEGGANKTFSTLCSLVEEAQKLVDSRNAQEGSMVQDSSPGNN</sequence>
<evidence type="ECO:0000256" key="2">
    <source>
        <dbReference type="SAM" id="Phobius"/>
    </source>
</evidence>
<evidence type="ECO:0000313" key="3">
    <source>
        <dbReference type="EMBL" id="CAL4891774.1"/>
    </source>
</evidence>
<keyword evidence="2" id="KW-0472">Membrane</keyword>
<dbReference type="PANTHER" id="PTHR33115:SF22">
    <property type="entry name" value="OS12G0449900 PROTEIN"/>
    <property type="match status" value="1"/>
</dbReference>
<protein>
    <submittedName>
        <fullName evidence="3">Uncharacterized protein</fullName>
    </submittedName>
</protein>
<feature type="region of interest" description="Disordered" evidence="1">
    <location>
        <begin position="1"/>
        <end position="25"/>
    </location>
</feature>
<feature type="transmembrane region" description="Helical" evidence="2">
    <location>
        <begin position="160"/>
        <end position="186"/>
    </location>
</feature>
<evidence type="ECO:0000313" key="4">
    <source>
        <dbReference type="Proteomes" id="UP001497457"/>
    </source>
</evidence>
<dbReference type="PANTHER" id="PTHR33115">
    <property type="entry name" value="ARM REPEAT SUPERFAMILY PROTEIN"/>
    <property type="match status" value="1"/>
</dbReference>
<dbReference type="Proteomes" id="UP001497457">
    <property type="component" value="Chromosome 10rd"/>
</dbReference>
<accession>A0ABC8VL74</accession>
<feature type="region of interest" description="Disordered" evidence="1">
    <location>
        <begin position="799"/>
        <end position="820"/>
    </location>
</feature>
<feature type="compositionally biased region" description="Basic and acidic residues" evidence="1">
    <location>
        <begin position="1"/>
        <end position="10"/>
    </location>
</feature>
<feature type="transmembrane region" description="Helical" evidence="2">
    <location>
        <begin position="252"/>
        <end position="273"/>
    </location>
</feature>
<evidence type="ECO:0000256" key="1">
    <source>
        <dbReference type="SAM" id="MobiDB-lite"/>
    </source>
</evidence>
<proteinExistence type="predicted"/>
<name>A0ABC8VL74_9POAL</name>